<dbReference type="Gene3D" id="3.20.20.140">
    <property type="entry name" value="Metal-dependent hydrolases"/>
    <property type="match status" value="1"/>
</dbReference>
<feature type="domain" description="Amidohydrolase-related" evidence="3">
    <location>
        <begin position="84"/>
        <end position="434"/>
    </location>
</feature>
<gene>
    <name evidence="4" type="ORF">ACCI51_16715</name>
</gene>
<evidence type="ECO:0000313" key="5">
    <source>
        <dbReference type="Proteomes" id="UP001569414"/>
    </source>
</evidence>
<feature type="chain" id="PRO_5046908693" evidence="2">
    <location>
        <begin position="32"/>
        <end position="453"/>
    </location>
</feature>
<dbReference type="InterPro" id="IPR057744">
    <property type="entry name" value="OTAase-like"/>
</dbReference>
<feature type="region of interest" description="Disordered" evidence="1">
    <location>
        <begin position="173"/>
        <end position="195"/>
    </location>
</feature>
<dbReference type="Gene3D" id="2.30.40.10">
    <property type="entry name" value="Urease, subunit C, domain 1"/>
    <property type="match status" value="1"/>
</dbReference>
<organism evidence="4 5">
    <name type="scientific">Microbulbifer echini</name>
    <dbReference type="NCBI Taxonomy" id="1529067"/>
    <lineage>
        <taxon>Bacteria</taxon>
        <taxon>Pseudomonadati</taxon>
        <taxon>Pseudomonadota</taxon>
        <taxon>Gammaproteobacteria</taxon>
        <taxon>Cellvibrionales</taxon>
        <taxon>Microbulbiferaceae</taxon>
        <taxon>Microbulbifer</taxon>
    </lineage>
</organism>
<dbReference type="EMBL" id="JBGMEL010000020">
    <property type="protein sequence ID" value="MFA0792193.1"/>
    <property type="molecule type" value="Genomic_DNA"/>
</dbReference>
<dbReference type="RefSeq" id="WP_371844586.1">
    <property type="nucleotide sequence ID" value="NZ_JBGMEL010000020.1"/>
</dbReference>
<dbReference type="InterPro" id="IPR006680">
    <property type="entry name" value="Amidohydro-rel"/>
</dbReference>
<proteinExistence type="predicted"/>
<dbReference type="InterPro" id="IPR051781">
    <property type="entry name" value="Metallo-dep_Hydrolase"/>
</dbReference>
<dbReference type="PANTHER" id="PTHR43135:SF3">
    <property type="entry name" value="ALPHA-D-RIBOSE 1-METHYLPHOSPHONATE 5-TRIPHOSPHATE DIPHOSPHATASE"/>
    <property type="match status" value="1"/>
</dbReference>
<feature type="compositionally biased region" description="Low complexity" evidence="1">
    <location>
        <begin position="186"/>
        <end position="195"/>
    </location>
</feature>
<reference evidence="4 5" key="1">
    <citation type="submission" date="2024-08" db="EMBL/GenBank/DDBJ databases">
        <authorList>
            <person name="Ishaq N."/>
        </authorList>
    </citation>
    <scope>NUCLEOTIDE SEQUENCE [LARGE SCALE GENOMIC DNA]</scope>
    <source>
        <strain evidence="4 5">JCM 30400</strain>
    </source>
</reference>
<dbReference type="InterPro" id="IPR011059">
    <property type="entry name" value="Metal-dep_hydrolase_composite"/>
</dbReference>
<evidence type="ECO:0000256" key="1">
    <source>
        <dbReference type="SAM" id="MobiDB-lite"/>
    </source>
</evidence>
<dbReference type="SUPFAM" id="SSF51338">
    <property type="entry name" value="Composite domain of metallo-dependent hydrolases"/>
    <property type="match status" value="1"/>
</dbReference>
<dbReference type="Proteomes" id="UP001569414">
    <property type="component" value="Unassembled WGS sequence"/>
</dbReference>
<dbReference type="InterPro" id="IPR032466">
    <property type="entry name" value="Metal_Hydrolase"/>
</dbReference>
<dbReference type="Pfam" id="PF01979">
    <property type="entry name" value="Amidohydro_1"/>
    <property type="match status" value="1"/>
</dbReference>
<evidence type="ECO:0000259" key="3">
    <source>
        <dbReference type="Pfam" id="PF01979"/>
    </source>
</evidence>
<name>A0ABV4NS28_9GAMM</name>
<protein>
    <submittedName>
        <fullName evidence="4">Amidohydrolase family protein</fullName>
    </submittedName>
</protein>
<dbReference type="PANTHER" id="PTHR43135">
    <property type="entry name" value="ALPHA-D-RIBOSE 1-METHYLPHOSPHONATE 5-TRIPHOSPHATE DIPHOSPHATASE"/>
    <property type="match status" value="1"/>
</dbReference>
<accession>A0ABV4NS28</accession>
<evidence type="ECO:0000256" key="2">
    <source>
        <dbReference type="SAM" id="SignalP"/>
    </source>
</evidence>
<dbReference type="CDD" id="cd01299">
    <property type="entry name" value="Met_dep_hydrolase_A"/>
    <property type="match status" value="1"/>
</dbReference>
<comment type="caution">
    <text evidence="4">The sequence shown here is derived from an EMBL/GenBank/DDBJ whole genome shotgun (WGS) entry which is preliminary data.</text>
</comment>
<keyword evidence="2" id="KW-0732">Signal</keyword>
<dbReference type="SUPFAM" id="SSF51556">
    <property type="entry name" value="Metallo-dependent hydrolases"/>
    <property type="match status" value="1"/>
</dbReference>
<sequence length="453" mass="49318">MTTSTKRSCFFRRAATALAVFIGFFCQLASAEELAIYAGKLFNSSNGKLLENRTIHIVDGRIESVQKGFAKRDREALVDLRNFTVLPGLMDMHSHLTYEFGPSAYMESYTWNPADFALRGVDAASRTLQAGFTTIRNLGDHDNVTVSLRHAIEAGTIEGPRIYTAGKSIATTGGHADPTNGRRQDLVGNPGPVDGVVDGPISARKAIRQRYKDGADLIKITATGGVLSVAKSGQNPQFMHDELEAIVSTAKDYGFTVAVHAHGREGMIRAIRAGVDSIEHGTYMDEEVMDLMRRNKTWFVPTLMAGEWVTEKSAIEGFLPEIVRPKAATMGPLMQETFSKAYKRGVNIAFGTDTGVTRHGENAREFVLMVQGGMTPADAIRSATWNAAELLQVQDELGSISEGKLADIIAVAGDPLEDISELQRVQFVMKEGKIFRAPSEPAVEVFLEADTNG</sequence>
<evidence type="ECO:0000313" key="4">
    <source>
        <dbReference type="EMBL" id="MFA0792193.1"/>
    </source>
</evidence>
<feature type="signal peptide" evidence="2">
    <location>
        <begin position="1"/>
        <end position="31"/>
    </location>
</feature>
<keyword evidence="5" id="KW-1185">Reference proteome</keyword>